<dbReference type="PANTHER" id="PTHR45792">
    <property type="entry name" value="DIACYLGLYCEROL LIPASE HOMOLOG-RELATED"/>
    <property type="match status" value="1"/>
</dbReference>
<dbReference type="CDD" id="cd00519">
    <property type="entry name" value="Lipase_3"/>
    <property type="match status" value="1"/>
</dbReference>
<feature type="transmembrane region" description="Helical" evidence="16">
    <location>
        <begin position="26"/>
        <end position="49"/>
    </location>
</feature>
<feature type="region of interest" description="Disordered" evidence="15">
    <location>
        <begin position="225"/>
        <end position="301"/>
    </location>
</feature>
<evidence type="ECO:0000256" key="9">
    <source>
        <dbReference type="ARBA" id="ARBA00022963"/>
    </source>
</evidence>
<evidence type="ECO:0000256" key="7">
    <source>
        <dbReference type="ARBA" id="ARBA00022801"/>
    </source>
</evidence>
<evidence type="ECO:0000256" key="8">
    <source>
        <dbReference type="ARBA" id="ARBA00022837"/>
    </source>
</evidence>
<feature type="compositionally biased region" description="Polar residues" evidence="15">
    <location>
        <begin position="258"/>
        <end position="279"/>
    </location>
</feature>
<evidence type="ECO:0000259" key="17">
    <source>
        <dbReference type="Pfam" id="PF01764"/>
    </source>
</evidence>
<dbReference type="InterPro" id="IPR002921">
    <property type="entry name" value="Fungal_lipase-type"/>
</dbReference>
<feature type="compositionally biased region" description="Polar residues" evidence="15">
    <location>
        <begin position="291"/>
        <end position="301"/>
    </location>
</feature>
<name>A0AAW1QQK4_9CHLO</name>
<dbReference type="Gene3D" id="3.40.50.1820">
    <property type="entry name" value="alpha/beta hydrolase"/>
    <property type="match status" value="1"/>
</dbReference>
<evidence type="ECO:0000256" key="5">
    <source>
        <dbReference type="ARBA" id="ARBA00022692"/>
    </source>
</evidence>
<keyword evidence="4" id="KW-0597">Phosphoprotein</keyword>
<comment type="catalytic activity">
    <reaction evidence="13">
        <text>a 1,2-diacyl-sn-glycerol + H2O = a 2-acylglycerol + a fatty acid + H(+)</text>
        <dbReference type="Rhea" id="RHEA:33275"/>
        <dbReference type="ChEBI" id="CHEBI:15377"/>
        <dbReference type="ChEBI" id="CHEBI:15378"/>
        <dbReference type="ChEBI" id="CHEBI:17389"/>
        <dbReference type="ChEBI" id="CHEBI:17815"/>
        <dbReference type="ChEBI" id="CHEBI:28868"/>
        <dbReference type="EC" id="3.1.1.116"/>
    </reaction>
    <physiologicalReaction direction="left-to-right" evidence="13">
        <dbReference type="Rhea" id="RHEA:33276"/>
    </physiologicalReaction>
</comment>
<evidence type="ECO:0000256" key="13">
    <source>
        <dbReference type="ARBA" id="ARBA00024531"/>
    </source>
</evidence>
<keyword evidence="11" id="KW-0443">Lipid metabolism</keyword>
<dbReference type="Pfam" id="PF01764">
    <property type="entry name" value="Lipase_3"/>
    <property type="match status" value="1"/>
</dbReference>
<organism evidence="18 19">
    <name type="scientific">[Myrmecia] bisecta</name>
    <dbReference type="NCBI Taxonomy" id="41462"/>
    <lineage>
        <taxon>Eukaryota</taxon>
        <taxon>Viridiplantae</taxon>
        <taxon>Chlorophyta</taxon>
        <taxon>core chlorophytes</taxon>
        <taxon>Trebouxiophyceae</taxon>
        <taxon>Trebouxiales</taxon>
        <taxon>Trebouxiaceae</taxon>
        <taxon>Myrmecia</taxon>
    </lineage>
</organism>
<keyword evidence="5 16" id="KW-0812">Transmembrane</keyword>
<gene>
    <name evidence="18" type="ORF">WJX72_002122</name>
</gene>
<keyword evidence="19" id="KW-1185">Reference proteome</keyword>
<evidence type="ECO:0000256" key="4">
    <source>
        <dbReference type="ARBA" id="ARBA00022553"/>
    </source>
</evidence>
<keyword evidence="12 16" id="KW-0472">Membrane</keyword>
<comment type="subcellular location">
    <subcellularLocation>
        <location evidence="2">Cell membrane</location>
        <topology evidence="2">Multi-pass membrane protein</topology>
    </subcellularLocation>
</comment>
<feature type="transmembrane region" description="Helical" evidence="16">
    <location>
        <begin position="69"/>
        <end position="91"/>
    </location>
</feature>
<evidence type="ECO:0000256" key="1">
    <source>
        <dbReference type="ARBA" id="ARBA00001913"/>
    </source>
</evidence>
<evidence type="ECO:0000256" key="10">
    <source>
        <dbReference type="ARBA" id="ARBA00022989"/>
    </source>
</evidence>
<evidence type="ECO:0000256" key="3">
    <source>
        <dbReference type="ARBA" id="ARBA00022475"/>
    </source>
</evidence>
<dbReference type="EC" id="3.1.1.116" evidence="14"/>
<dbReference type="PANTHER" id="PTHR45792:SF8">
    <property type="entry name" value="DIACYLGLYCEROL LIPASE-ALPHA"/>
    <property type="match status" value="1"/>
</dbReference>
<dbReference type="AlphaFoldDB" id="A0AAW1QQK4"/>
<keyword evidence="3" id="KW-1003">Cell membrane</keyword>
<protein>
    <recommendedName>
        <fullName evidence="14">sn-1-specific diacylglycerol lipase</fullName>
        <ecNumber evidence="14">3.1.1.116</ecNumber>
    </recommendedName>
</protein>
<dbReference type="InterPro" id="IPR029058">
    <property type="entry name" value="AB_hydrolase_fold"/>
</dbReference>
<keyword evidence="9" id="KW-0442">Lipid degradation</keyword>
<evidence type="ECO:0000256" key="6">
    <source>
        <dbReference type="ARBA" id="ARBA00022723"/>
    </source>
</evidence>
<feature type="compositionally biased region" description="Basic and acidic residues" evidence="15">
    <location>
        <begin position="280"/>
        <end position="290"/>
    </location>
</feature>
<proteinExistence type="predicted"/>
<dbReference type="SUPFAM" id="SSF53474">
    <property type="entry name" value="alpha/beta-Hydrolases"/>
    <property type="match status" value="1"/>
</dbReference>
<feature type="transmembrane region" description="Helical" evidence="16">
    <location>
        <begin position="111"/>
        <end position="133"/>
    </location>
</feature>
<keyword evidence="10 16" id="KW-1133">Transmembrane helix</keyword>
<accession>A0AAW1QQK4</accession>
<evidence type="ECO:0000256" key="2">
    <source>
        <dbReference type="ARBA" id="ARBA00004651"/>
    </source>
</evidence>
<evidence type="ECO:0000313" key="18">
    <source>
        <dbReference type="EMBL" id="KAK9823352.1"/>
    </source>
</evidence>
<comment type="cofactor">
    <cofactor evidence="1">
        <name>Ca(2+)</name>
        <dbReference type="ChEBI" id="CHEBI:29108"/>
    </cofactor>
</comment>
<sequence length="822" mass="91134">MIIVMLITSQSIMHMPDICHHAGRQYIATVTGLLVCFTCGLVLEVLLIIEGSRGGPFELSKRRRMPLLLTLRFGNLILETAMSAYGTYVVFGTHVRCKIREDMYWNPKKEVKVLVILTWVFQVLVLLNAYVWYNAWPDHTKAHSWDSRFRWIGKWILCQPAPSSESKQDSLRKITRWLAKLIGHLDLTPSDFGLALIMVATLQRKRRRERIKKGIQEALTIKQAESAGQAPAMTAAPSLDSADPDVEAQTAATAARFQPSSNSGAAQSGETPPSASSPDHVSEAAEDAQRRQSGGQATTSQAAAHLNLEAGRTQKEADTGAASMVGGPLLKFKRQMSLLRNSCITPSGMEEELRAGLGAEKAVQAYTGHHWKIPAAQLAEIDHFAKYAVAVYGVEAPVENRSSRWKRAWQAYWAKHREEPFGGDEEDSGSLLDKLNYEAILQEAEIEETDLLYLSYHNEAMAHLPYLIALDSVSRSVLLAIRGTATMEDVITDSVAEPEALTDDWLPEAFRAANKAANERMYAHAGIVAASRAILTDLDLHGVLPALLHGEYERGDELVKAIEAAASKDQEARGKFVAAVMQRRLDCKGWKLVVTGHSLGAGAAALITLRLRDRFPEAQCWAFCPPGGLMSVNLSRAVEPFVRSVVVGKDIVPRTSFVNLARLLDEVVTSLALCKHNKADMLLRRMGPFWRHRRVDQLCWPYEEVPEEALRVLEAYAESIEARNRMMELIPPGRVVFLRPHKVGGVRTFWDGVWLKAEEIIKEGILVSPRMIDDHYTSTLQEALRSAQHRTGDSADGPSYFPPVPVDEDTGTSCMPSILVQP</sequence>
<dbReference type="EMBL" id="JALJOR010000002">
    <property type="protein sequence ID" value="KAK9823352.1"/>
    <property type="molecule type" value="Genomic_DNA"/>
</dbReference>
<evidence type="ECO:0000256" key="15">
    <source>
        <dbReference type="SAM" id="MobiDB-lite"/>
    </source>
</evidence>
<evidence type="ECO:0000256" key="16">
    <source>
        <dbReference type="SAM" id="Phobius"/>
    </source>
</evidence>
<feature type="domain" description="Fungal lipase-type" evidence="17">
    <location>
        <begin position="479"/>
        <end position="658"/>
    </location>
</feature>
<keyword evidence="7" id="KW-0378">Hydrolase</keyword>
<dbReference type="GO" id="GO:0016042">
    <property type="term" value="P:lipid catabolic process"/>
    <property type="evidence" value="ECO:0007669"/>
    <property type="project" value="UniProtKB-KW"/>
</dbReference>
<evidence type="ECO:0000256" key="12">
    <source>
        <dbReference type="ARBA" id="ARBA00023136"/>
    </source>
</evidence>
<dbReference type="Proteomes" id="UP001489004">
    <property type="component" value="Unassembled WGS sequence"/>
</dbReference>
<keyword evidence="8" id="KW-0106">Calcium</keyword>
<evidence type="ECO:0000256" key="14">
    <source>
        <dbReference type="ARBA" id="ARBA00026104"/>
    </source>
</evidence>
<comment type="caution">
    <text evidence="18">The sequence shown here is derived from an EMBL/GenBank/DDBJ whole genome shotgun (WGS) entry which is preliminary data.</text>
</comment>
<dbReference type="InterPro" id="IPR052214">
    <property type="entry name" value="DAG_Lipase-Related"/>
</dbReference>
<dbReference type="GO" id="GO:0046872">
    <property type="term" value="F:metal ion binding"/>
    <property type="evidence" value="ECO:0007669"/>
    <property type="project" value="UniProtKB-KW"/>
</dbReference>
<reference evidence="18 19" key="1">
    <citation type="journal article" date="2024" name="Nat. Commun.">
        <title>Phylogenomics reveals the evolutionary origins of lichenization in chlorophyte algae.</title>
        <authorList>
            <person name="Puginier C."/>
            <person name="Libourel C."/>
            <person name="Otte J."/>
            <person name="Skaloud P."/>
            <person name="Haon M."/>
            <person name="Grisel S."/>
            <person name="Petersen M."/>
            <person name="Berrin J.G."/>
            <person name="Delaux P.M."/>
            <person name="Dal Grande F."/>
            <person name="Keller J."/>
        </authorList>
    </citation>
    <scope>NUCLEOTIDE SEQUENCE [LARGE SCALE GENOMIC DNA]</scope>
    <source>
        <strain evidence="18 19">SAG 2043</strain>
    </source>
</reference>
<dbReference type="GO" id="GO:0016298">
    <property type="term" value="F:lipase activity"/>
    <property type="evidence" value="ECO:0007669"/>
    <property type="project" value="TreeGrafter"/>
</dbReference>
<evidence type="ECO:0000256" key="11">
    <source>
        <dbReference type="ARBA" id="ARBA00023098"/>
    </source>
</evidence>
<evidence type="ECO:0000313" key="19">
    <source>
        <dbReference type="Proteomes" id="UP001489004"/>
    </source>
</evidence>
<dbReference type="GO" id="GO:0005886">
    <property type="term" value="C:plasma membrane"/>
    <property type="evidence" value="ECO:0007669"/>
    <property type="project" value="UniProtKB-SubCell"/>
</dbReference>
<keyword evidence="6" id="KW-0479">Metal-binding</keyword>